<dbReference type="InterPro" id="IPR034660">
    <property type="entry name" value="DinB/YfiT-like"/>
</dbReference>
<dbReference type="PANTHER" id="PTHR36922">
    <property type="entry name" value="BLL2446 PROTEIN"/>
    <property type="match status" value="1"/>
</dbReference>
<dbReference type="PANTHER" id="PTHR36922:SF1">
    <property type="entry name" value="DUF1993 DOMAIN-CONTAINING PROTEIN"/>
    <property type="match status" value="1"/>
</dbReference>
<reference evidence="2" key="1">
    <citation type="journal article" date="2019" name="Int. J. Syst. Evol. Microbiol.">
        <title>The Global Catalogue of Microorganisms (GCM) 10K type strain sequencing project: providing services to taxonomists for standard genome sequencing and annotation.</title>
        <authorList>
            <consortium name="The Broad Institute Genomics Platform"/>
            <consortium name="The Broad Institute Genome Sequencing Center for Infectious Disease"/>
            <person name="Wu L."/>
            <person name="Ma J."/>
        </authorList>
    </citation>
    <scope>NUCLEOTIDE SEQUENCE [LARGE SCALE GENOMIC DNA]</scope>
    <source>
        <strain evidence="2">NBRC 102030</strain>
    </source>
</reference>
<dbReference type="Gene3D" id="1.20.120.450">
    <property type="entry name" value="dinb family like domain"/>
    <property type="match status" value="1"/>
</dbReference>
<evidence type="ECO:0000313" key="2">
    <source>
        <dbReference type="Proteomes" id="UP001157046"/>
    </source>
</evidence>
<evidence type="ECO:0008006" key="3">
    <source>
        <dbReference type="Google" id="ProtNLM"/>
    </source>
</evidence>
<proteinExistence type="predicted"/>
<dbReference type="EMBL" id="BSUY01000001">
    <property type="protein sequence ID" value="GMA83721.1"/>
    <property type="molecule type" value="Genomic_DNA"/>
</dbReference>
<gene>
    <name evidence="1" type="ORF">GCM10025855_32540</name>
</gene>
<dbReference type="Proteomes" id="UP001157046">
    <property type="component" value="Unassembled WGS sequence"/>
</dbReference>
<sequence>MLYNLTVVQFSKMLKNLSVILEKGECFANLKKVDMAVLLNSRLAPDQFNLARQVQIACDTAKIGVARLTDNLDTVPKHDDNETTLAELQERISSVLAYLATFKAEDFVNSDTIHVSQPRWEGKYLTGYEFAVEHAIPNIYFHITTAYAILRHNGVDVGKKDYLGAMPYKS</sequence>
<name>A0ABQ6JAB4_9GAMM</name>
<organism evidence="1 2">
    <name type="scientific">Shewanella glacialipiscicola</name>
    <dbReference type="NCBI Taxonomy" id="614069"/>
    <lineage>
        <taxon>Bacteria</taxon>
        <taxon>Pseudomonadati</taxon>
        <taxon>Pseudomonadota</taxon>
        <taxon>Gammaproteobacteria</taxon>
        <taxon>Alteromonadales</taxon>
        <taxon>Shewanellaceae</taxon>
        <taxon>Shewanella</taxon>
    </lineage>
</organism>
<dbReference type="InterPro" id="IPR018531">
    <property type="entry name" value="DUF1993"/>
</dbReference>
<evidence type="ECO:0000313" key="1">
    <source>
        <dbReference type="EMBL" id="GMA83721.1"/>
    </source>
</evidence>
<protein>
    <recommendedName>
        <fullName evidence="3">DUF1993 domain-containing protein</fullName>
    </recommendedName>
</protein>
<keyword evidence="2" id="KW-1185">Reference proteome</keyword>
<dbReference type="RefSeq" id="WP_220772326.1">
    <property type="nucleotide sequence ID" value="NZ_BPFC01000005.1"/>
</dbReference>
<dbReference type="Pfam" id="PF09351">
    <property type="entry name" value="DUF1993"/>
    <property type="match status" value="1"/>
</dbReference>
<comment type="caution">
    <text evidence="1">The sequence shown here is derived from an EMBL/GenBank/DDBJ whole genome shotgun (WGS) entry which is preliminary data.</text>
</comment>
<accession>A0ABQ6JAB4</accession>
<dbReference type="SUPFAM" id="SSF109854">
    <property type="entry name" value="DinB/YfiT-like putative metalloenzymes"/>
    <property type="match status" value="1"/>
</dbReference>